<dbReference type="OrthoDB" id="2674590at2759"/>
<gene>
    <name evidence="2" type="ORF">CONPUDRAFT_146070</name>
</gene>
<feature type="compositionally biased region" description="Low complexity" evidence="1">
    <location>
        <begin position="467"/>
        <end position="494"/>
    </location>
</feature>
<dbReference type="GeneID" id="19202149"/>
<reference evidence="3" key="1">
    <citation type="journal article" date="2012" name="Science">
        <title>The Paleozoic origin of enzymatic lignin decomposition reconstructed from 31 fungal genomes.</title>
        <authorList>
            <person name="Floudas D."/>
            <person name="Binder M."/>
            <person name="Riley R."/>
            <person name="Barry K."/>
            <person name="Blanchette R.A."/>
            <person name="Henrissat B."/>
            <person name="Martinez A.T."/>
            <person name="Otillar R."/>
            <person name="Spatafora J.W."/>
            <person name="Yadav J.S."/>
            <person name="Aerts A."/>
            <person name="Benoit I."/>
            <person name="Boyd A."/>
            <person name="Carlson A."/>
            <person name="Copeland A."/>
            <person name="Coutinho P.M."/>
            <person name="de Vries R.P."/>
            <person name="Ferreira P."/>
            <person name="Findley K."/>
            <person name="Foster B."/>
            <person name="Gaskell J."/>
            <person name="Glotzer D."/>
            <person name="Gorecki P."/>
            <person name="Heitman J."/>
            <person name="Hesse C."/>
            <person name="Hori C."/>
            <person name="Igarashi K."/>
            <person name="Jurgens J.A."/>
            <person name="Kallen N."/>
            <person name="Kersten P."/>
            <person name="Kohler A."/>
            <person name="Kuees U."/>
            <person name="Kumar T.K.A."/>
            <person name="Kuo A."/>
            <person name="LaButti K."/>
            <person name="Larrondo L.F."/>
            <person name="Lindquist E."/>
            <person name="Ling A."/>
            <person name="Lombard V."/>
            <person name="Lucas S."/>
            <person name="Lundell T."/>
            <person name="Martin R."/>
            <person name="McLaughlin D.J."/>
            <person name="Morgenstern I."/>
            <person name="Morin E."/>
            <person name="Murat C."/>
            <person name="Nagy L.G."/>
            <person name="Nolan M."/>
            <person name="Ohm R.A."/>
            <person name="Patyshakuliyeva A."/>
            <person name="Rokas A."/>
            <person name="Ruiz-Duenas F.J."/>
            <person name="Sabat G."/>
            <person name="Salamov A."/>
            <person name="Samejima M."/>
            <person name="Schmutz J."/>
            <person name="Slot J.C."/>
            <person name="St John F."/>
            <person name="Stenlid J."/>
            <person name="Sun H."/>
            <person name="Sun S."/>
            <person name="Syed K."/>
            <person name="Tsang A."/>
            <person name="Wiebenga A."/>
            <person name="Young D."/>
            <person name="Pisabarro A."/>
            <person name="Eastwood D.C."/>
            <person name="Martin F."/>
            <person name="Cullen D."/>
            <person name="Grigoriev I.V."/>
            <person name="Hibbett D.S."/>
        </authorList>
    </citation>
    <scope>NUCLEOTIDE SEQUENCE [LARGE SCALE GENOMIC DNA]</scope>
    <source>
        <strain evidence="3">RWD-64-598 SS2</strain>
    </source>
</reference>
<evidence type="ECO:0000313" key="2">
    <source>
        <dbReference type="EMBL" id="EIW77998.1"/>
    </source>
</evidence>
<evidence type="ECO:0000313" key="3">
    <source>
        <dbReference type="Proteomes" id="UP000053558"/>
    </source>
</evidence>
<feature type="compositionally biased region" description="Low complexity" evidence="1">
    <location>
        <begin position="174"/>
        <end position="185"/>
    </location>
</feature>
<dbReference type="KEGG" id="cput:CONPUDRAFT_146070"/>
<feature type="region of interest" description="Disordered" evidence="1">
    <location>
        <begin position="351"/>
        <end position="494"/>
    </location>
</feature>
<protein>
    <submittedName>
        <fullName evidence="2">Uncharacterized protein</fullName>
    </submittedName>
</protein>
<comment type="caution">
    <text evidence="2">The sequence shown here is derived from an EMBL/GenBank/DDBJ whole genome shotgun (WGS) entry which is preliminary data.</text>
</comment>
<organism evidence="2 3">
    <name type="scientific">Coniophora puteana (strain RWD-64-598)</name>
    <name type="common">Brown rot fungus</name>
    <dbReference type="NCBI Taxonomy" id="741705"/>
    <lineage>
        <taxon>Eukaryota</taxon>
        <taxon>Fungi</taxon>
        <taxon>Dikarya</taxon>
        <taxon>Basidiomycota</taxon>
        <taxon>Agaricomycotina</taxon>
        <taxon>Agaricomycetes</taxon>
        <taxon>Agaricomycetidae</taxon>
        <taxon>Boletales</taxon>
        <taxon>Coniophorineae</taxon>
        <taxon>Coniophoraceae</taxon>
        <taxon>Coniophora</taxon>
    </lineage>
</organism>
<feature type="region of interest" description="Disordered" evidence="1">
    <location>
        <begin position="318"/>
        <end position="338"/>
    </location>
</feature>
<dbReference type="AlphaFoldDB" id="A0A5M3MFG9"/>
<dbReference type="EMBL" id="JH711583">
    <property type="protein sequence ID" value="EIW77998.1"/>
    <property type="molecule type" value="Genomic_DNA"/>
</dbReference>
<name>A0A5M3MFG9_CONPW</name>
<keyword evidence="3" id="KW-1185">Reference proteome</keyword>
<feature type="region of interest" description="Disordered" evidence="1">
    <location>
        <begin position="170"/>
        <end position="195"/>
    </location>
</feature>
<feature type="compositionally biased region" description="Acidic residues" evidence="1">
    <location>
        <begin position="375"/>
        <end position="384"/>
    </location>
</feature>
<proteinExistence type="predicted"/>
<feature type="compositionally biased region" description="Low complexity" evidence="1">
    <location>
        <begin position="404"/>
        <end position="420"/>
    </location>
</feature>
<evidence type="ECO:0000256" key="1">
    <source>
        <dbReference type="SAM" id="MobiDB-lite"/>
    </source>
</evidence>
<dbReference type="Proteomes" id="UP000053558">
    <property type="component" value="Unassembled WGS sequence"/>
</dbReference>
<dbReference type="RefSeq" id="XP_007772277.1">
    <property type="nucleotide sequence ID" value="XM_007774087.1"/>
</dbReference>
<accession>A0A5M3MFG9</accession>
<sequence length="494" mass="52627">MASNETISASPTIPVAYTSDLALQARYISEHVEAVVSHRLGSMEHSQAALYRLVEGLQASVQSLQNVLVYVSDAAHTMGMMDDAYNCGLVAAAMMQPEPPAPARLVTETLVRMSPEERCDYVAAAAAAVAAANVPNVDASVSSSSSAATPNHRPASLRADIHSLIHEDAPPLEASNSNASVTANAPHSPRSSMGHDQFTYECTEQRSTSPPLSRANATYNLAGPRGVSRSWNAPTPEYIEWCRAWGSKPRREGAFYGKPDWDAMMNVAGKDDYYFDDFGRQRQLSPMAIAARANPVFPVASRTHIPVASVPLPPVAPAPPAPVSPAPSSSAHESAPMDDQTTFVAIKQEEAEQQLITSPSKRSSVSRKRSRSDSDFDTDSEAEVEAGISPTSKVKVMQQLVSYSSGSGSGSDSDSDSNNNTPRPSKRRRTNERESADARSSSTKPPSRRAGRMQPIRPSGKTIETQASGSVSGSGAASSGRALRSRTRAGTSRQ</sequence>